<dbReference type="OrthoDB" id="9786526at2"/>
<evidence type="ECO:0000256" key="3">
    <source>
        <dbReference type="ARBA" id="ARBA00023125"/>
    </source>
</evidence>
<accession>A0A3N6MUP2</accession>
<dbReference type="GO" id="GO:0003700">
    <property type="term" value="F:DNA-binding transcription factor activity"/>
    <property type="evidence" value="ECO:0007669"/>
    <property type="project" value="InterPro"/>
</dbReference>
<evidence type="ECO:0000256" key="1">
    <source>
        <dbReference type="ARBA" id="ARBA00009437"/>
    </source>
</evidence>
<evidence type="ECO:0000256" key="4">
    <source>
        <dbReference type="ARBA" id="ARBA00023163"/>
    </source>
</evidence>
<reference evidence="6 7" key="1">
    <citation type="submission" date="2018-11" db="EMBL/GenBank/DDBJ databases">
        <title>Paraburkholderia sp. DHOA04, isolated from soil.</title>
        <authorList>
            <person name="Gao Z.-H."/>
            <person name="Qiu L.-H."/>
            <person name="Fu J.-C."/>
        </authorList>
    </citation>
    <scope>NUCLEOTIDE SEQUENCE [LARGE SCALE GENOMIC DNA]</scope>
    <source>
        <strain evidence="6 7">DHOA04</strain>
    </source>
</reference>
<evidence type="ECO:0000313" key="7">
    <source>
        <dbReference type="Proteomes" id="UP000272778"/>
    </source>
</evidence>
<dbReference type="EMBL" id="RQIS01000021">
    <property type="protein sequence ID" value="RQH01681.1"/>
    <property type="molecule type" value="Genomic_DNA"/>
</dbReference>
<keyword evidence="2" id="KW-0805">Transcription regulation</keyword>
<dbReference type="AlphaFoldDB" id="A0A3N6MUP2"/>
<organism evidence="6 7">
    <name type="scientific">Paraburkholderia dinghuensis</name>
    <dbReference type="NCBI Taxonomy" id="2305225"/>
    <lineage>
        <taxon>Bacteria</taxon>
        <taxon>Pseudomonadati</taxon>
        <taxon>Pseudomonadota</taxon>
        <taxon>Betaproteobacteria</taxon>
        <taxon>Burkholderiales</taxon>
        <taxon>Burkholderiaceae</taxon>
        <taxon>Paraburkholderia</taxon>
    </lineage>
</organism>
<dbReference type="PANTHER" id="PTHR30537">
    <property type="entry name" value="HTH-TYPE TRANSCRIPTIONAL REGULATOR"/>
    <property type="match status" value="1"/>
</dbReference>
<dbReference type="Gene3D" id="3.40.190.290">
    <property type="match status" value="1"/>
</dbReference>
<dbReference type="Gene3D" id="1.10.10.10">
    <property type="entry name" value="Winged helix-like DNA-binding domain superfamily/Winged helix DNA-binding domain"/>
    <property type="match status" value="1"/>
</dbReference>
<evidence type="ECO:0000256" key="2">
    <source>
        <dbReference type="ARBA" id="ARBA00023015"/>
    </source>
</evidence>
<dbReference type="InterPro" id="IPR005119">
    <property type="entry name" value="LysR_subst-bd"/>
</dbReference>
<keyword evidence="7" id="KW-1185">Reference proteome</keyword>
<feature type="domain" description="HTH lysR-type" evidence="5">
    <location>
        <begin position="1"/>
        <end position="53"/>
    </location>
</feature>
<comment type="similarity">
    <text evidence="1">Belongs to the LysR transcriptional regulatory family.</text>
</comment>
<dbReference type="InterPro" id="IPR058163">
    <property type="entry name" value="LysR-type_TF_proteobact-type"/>
</dbReference>
<dbReference type="InterPro" id="IPR000847">
    <property type="entry name" value="LysR_HTH_N"/>
</dbReference>
<dbReference type="CDD" id="cd08471">
    <property type="entry name" value="PBP2_CrgA_like_2"/>
    <property type="match status" value="1"/>
</dbReference>
<dbReference type="SUPFAM" id="SSF53850">
    <property type="entry name" value="Periplasmic binding protein-like II"/>
    <property type="match status" value="1"/>
</dbReference>
<gene>
    <name evidence="6" type="ORF">D1Y85_22885</name>
</gene>
<sequence>MSVLVAVVDAGSLSAAARQLGMPLATVSRKVAELETQLKTRLLTRTTRQLSLTEAGVSYVAACRRILEDVGEAERAATGEYTTPKGDLTITAPVVFGRLHVVPVVAAFLALYPEIDVRLVLLDRVVNLLEEHIDVAVRIGDLPDSTSVAIGLGAIRRVMCASPGYLAEHGVPQVPRDITGHRCITVEGLGAARNWVLRADKAPVQVAVHSRLVVNTVDAAIEAAMLGVGLTRVLSYQIKDALEDGKLDIVLEAFEPLPWPISLVHAGQAPLPLKLRAFLDFATPRLRSRVAQTRAGGKP</sequence>
<dbReference type="GO" id="GO:0043565">
    <property type="term" value="F:sequence-specific DNA binding"/>
    <property type="evidence" value="ECO:0007669"/>
    <property type="project" value="TreeGrafter"/>
</dbReference>
<dbReference type="PROSITE" id="PS50931">
    <property type="entry name" value="HTH_LYSR"/>
    <property type="match status" value="1"/>
</dbReference>
<keyword evidence="3" id="KW-0238">DNA-binding</keyword>
<dbReference type="InterPro" id="IPR036390">
    <property type="entry name" value="WH_DNA-bd_sf"/>
</dbReference>
<dbReference type="FunFam" id="1.10.10.10:FF:000001">
    <property type="entry name" value="LysR family transcriptional regulator"/>
    <property type="match status" value="1"/>
</dbReference>
<dbReference type="Pfam" id="PF03466">
    <property type="entry name" value="LysR_substrate"/>
    <property type="match status" value="1"/>
</dbReference>
<dbReference type="PANTHER" id="PTHR30537:SF5">
    <property type="entry name" value="HTH-TYPE TRANSCRIPTIONAL ACTIVATOR TTDR-RELATED"/>
    <property type="match status" value="1"/>
</dbReference>
<dbReference type="GO" id="GO:0006351">
    <property type="term" value="P:DNA-templated transcription"/>
    <property type="evidence" value="ECO:0007669"/>
    <property type="project" value="TreeGrafter"/>
</dbReference>
<comment type="caution">
    <text evidence="6">The sequence shown here is derived from an EMBL/GenBank/DDBJ whole genome shotgun (WGS) entry which is preliminary data.</text>
</comment>
<dbReference type="Proteomes" id="UP000272778">
    <property type="component" value="Unassembled WGS sequence"/>
</dbReference>
<dbReference type="InterPro" id="IPR036388">
    <property type="entry name" value="WH-like_DNA-bd_sf"/>
</dbReference>
<dbReference type="Pfam" id="PF00126">
    <property type="entry name" value="HTH_1"/>
    <property type="match status" value="1"/>
</dbReference>
<keyword evidence="4" id="KW-0804">Transcription</keyword>
<name>A0A3N6MUP2_9BURK</name>
<proteinExistence type="inferred from homology"/>
<evidence type="ECO:0000313" key="6">
    <source>
        <dbReference type="EMBL" id="RQH01681.1"/>
    </source>
</evidence>
<dbReference type="SUPFAM" id="SSF46785">
    <property type="entry name" value="Winged helix' DNA-binding domain"/>
    <property type="match status" value="1"/>
</dbReference>
<evidence type="ECO:0000259" key="5">
    <source>
        <dbReference type="PROSITE" id="PS50931"/>
    </source>
</evidence>
<protein>
    <submittedName>
        <fullName evidence="6">LysR family transcriptional regulator</fullName>
    </submittedName>
</protein>